<dbReference type="Proteomes" id="UP000280861">
    <property type="component" value="Unassembled WGS sequence"/>
</dbReference>
<dbReference type="InterPro" id="IPR032779">
    <property type="entry name" value="FliG_M"/>
</dbReference>
<evidence type="ECO:0000256" key="7">
    <source>
        <dbReference type="ARBA" id="ARBA00022779"/>
    </source>
</evidence>
<dbReference type="PANTHER" id="PTHR30534:SF0">
    <property type="entry name" value="FLAGELLAR MOTOR SWITCH PROTEIN FLIG"/>
    <property type="match status" value="1"/>
</dbReference>
<name>A0A3P5X8K1_9MICC</name>
<evidence type="ECO:0000259" key="11">
    <source>
        <dbReference type="Pfam" id="PF14841"/>
    </source>
</evidence>
<feature type="domain" description="Flagellar motor switch protein FliG C-terminal" evidence="10">
    <location>
        <begin position="222"/>
        <end position="328"/>
    </location>
</feature>
<evidence type="ECO:0000313" key="14">
    <source>
        <dbReference type="Proteomes" id="UP000280861"/>
    </source>
</evidence>
<keyword evidence="6" id="KW-0145">Chemotaxis</keyword>
<dbReference type="Pfam" id="PF14842">
    <property type="entry name" value="FliG_N"/>
    <property type="match status" value="1"/>
</dbReference>
<dbReference type="InterPro" id="IPR028263">
    <property type="entry name" value="FliG_N"/>
</dbReference>
<evidence type="ECO:0000313" key="13">
    <source>
        <dbReference type="EMBL" id="VDC23714.1"/>
    </source>
</evidence>
<dbReference type="GO" id="GO:0003774">
    <property type="term" value="F:cytoskeletal motor activity"/>
    <property type="evidence" value="ECO:0007669"/>
    <property type="project" value="InterPro"/>
</dbReference>
<dbReference type="Pfam" id="PF01706">
    <property type="entry name" value="FliG_C"/>
    <property type="match status" value="1"/>
</dbReference>
<dbReference type="OrthoDB" id="9780302at2"/>
<keyword evidence="8" id="KW-0472">Membrane</keyword>
<evidence type="ECO:0000256" key="3">
    <source>
        <dbReference type="ARBA" id="ARBA00010299"/>
    </source>
</evidence>
<organism evidence="13 14">
    <name type="scientific">Arthrobacter ulcerisalmonis</name>
    <dbReference type="NCBI Taxonomy" id="2483813"/>
    <lineage>
        <taxon>Bacteria</taxon>
        <taxon>Bacillati</taxon>
        <taxon>Actinomycetota</taxon>
        <taxon>Actinomycetes</taxon>
        <taxon>Micrococcales</taxon>
        <taxon>Micrococcaceae</taxon>
        <taxon>Arthrobacter</taxon>
    </lineage>
</organism>
<evidence type="ECO:0000259" key="10">
    <source>
        <dbReference type="Pfam" id="PF01706"/>
    </source>
</evidence>
<evidence type="ECO:0000256" key="5">
    <source>
        <dbReference type="ARBA" id="ARBA00022475"/>
    </source>
</evidence>
<evidence type="ECO:0000256" key="1">
    <source>
        <dbReference type="ARBA" id="ARBA00004117"/>
    </source>
</evidence>
<dbReference type="RefSeq" id="WP_124091163.1">
    <property type="nucleotide sequence ID" value="NZ_CBCRYA010000003.1"/>
</dbReference>
<evidence type="ECO:0000256" key="9">
    <source>
        <dbReference type="ARBA" id="ARBA00023143"/>
    </source>
</evidence>
<dbReference type="GO" id="GO:0006935">
    <property type="term" value="P:chemotaxis"/>
    <property type="evidence" value="ECO:0007669"/>
    <property type="project" value="UniProtKB-KW"/>
</dbReference>
<dbReference type="GO" id="GO:0005886">
    <property type="term" value="C:plasma membrane"/>
    <property type="evidence" value="ECO:0007669"/>
    <property type="project" value="UniProtKB-SubCell"/>
</dbReference>
<evidence type="ECO:0000256" key="6">
    <source>
        <dbReference type="ARBA" id="ARBA00022500"/>
    </source>
</evidence>
<keyword evidence="13" id="KW-0969">Cilium</keyword>
<dbReference type="Gene3D" id="1.10.220.30">
    <property type="match status" value="3"/>
</dbReference>
<keyword evidence="7" id="KW-0283">Flagellar rotation</keyword>
<keyword evidence="13" id="KW-0966">Cell projection</keyword>
<evidence type="ECO:0000259" key="12">
    <source>
        <dbReference type="Pfam" id="PF14842"/>
    </source>
</evidence>
<evidence type="ECO:0000256" key="8">
    <source>
        <dbReference type="ARBA" id="ARBA00023136"/>
    </source>
</evidence>
<keyword evidence="9" id="KW-0975">Bacterial flagellum</keyword>
<dbReference type="NCBIfam" id="TIGR00207">
    <property type="entry name" value="fliG"/>
    <property type="match status" value="1"/>
</dbReference>
<dbReference type="Pfam" id="PF14841">
    <property type="entry name" value="FliG_M"/>
    <property type="match status" value="1"/>
</dbReference>
<accession>A0A3P5X8K1</accession>
<dbReference type="InterPro" id="IPR023087">
    <property type="entry name" value="Flg_Motor_Flig_C"/>
</dbReference>
<protein>
    <recommendedName>
        <fullName evidence="4">Flagellar motor switch protein FliG</fullName>
    </recommendedName>
</protein>
<keyword evidence="13" id="KW-0282">Flagellum</keyword>
<dbReference type="GO" id="GO:0071973">
    <property type="term" value="P:bacterial-type flagellum-dependent cell motility"/>
    <property type="evidence" value="ECO:0007669"/>
    <property type="project" value="InterPro"/>
</dbReference>
<keyword evidence="5" id="KW-1003">Cell membrane</keyword>
<comment type="subcellular location">
    <subcellularLocation>
        <location evidence="1">Bacterial flagellum basal body</location>
    </subcellularLocation>
    <subcellularLocation>
        <location evidence="2">Cell membrane</location>
        <topology evidence="2">Peripheral membrane protein</topology>
        <orientation evidence="2">Cytoplasmic side</orientation>
    </subcellularLocation>
</comment>
<dbReference type="AlphaFoldDB" id="A0A3P5X8K1"/>
<comment type="similarity">
    <text evidence="3">Belongs to the FliG family.</text>
</comment>
<dbReference type="PRINTS" id="PR00954">
    <property type="entry name" value="FLGMOTORFLIG"/>
</dbReference>
<feature type="domain" description="Flagellar motor switch protein FliG middle" evidence="11">
    <location>
        <begin position="118"/>
        <end position="184"/>
    </location>
</feature>
<proteinExistence type="inferred from homology"/>
<dbReference type="InterPro" id="IPR000090">
    <property type="entry name" value="Flg_Motor_Flig"/>
</dbReference>
<dbReference type="GO" id="GO:0009425">
    <property type="term" value="C:bacterial-type flagellum basal body"/>
    <property type="evidence" value="ECO:0007669"/>
    <property type="project" value="UniProtKB-SubCell"/>
</dbReference>
<gene>
    <name evidence="13" type="primary">fliG</name>
    <name evidence="13" type="ORF">PSET11_01189</name>
</gene>
<feature type="domain" description="Flagellar motor switch protein FliG N-terminal" evidence="12">
    <location>
        <begin position="7"/>
        <end position="109"/>
    </location>
</feature>
<dbReference type="EMBL" id="UXAU01000019">
    <property type="protein sequence ID" value="VDC23714.1"/>
    <property type="molecule type" value="Genomic_DNA"/>
</dbReference>
<dbReference type="SUPFAM" id="SSF48029">
    <property type="entry name" value="FliG"/>
    <property type="match status" value="2"/>
</dbReference>
<reference evidence="13 14" key="1">
    <citation type="submission" date="2018-11" db="EMBL/GenBank/DDBJ databases">
        <authorList>
            <person name="Criscuolo A."/>
        </authorList>
    </citation>
    <scope>NUCLEOTIDE SEQUENCE [LARGE SCALE GENOMIC DNA]</scope>
    <source>
        <strain evidence="13">AT11b</strain>
    </source>
</reference>
<dbReference type="InterPro" id="IPR011002">
    <property type="entry name" value="FliG_a-hlx"/>
</dbReference>
<dbReference type="PANTHER" id="PTHR30534">
    <property type="entry name" value="FLAGELLAR MOTOR SWITCH PROTEIN FLIG"/>
    <property type="match status" value="1"/>
</dbReference>
<keyword evidence="14" id="KW-1185">Reference proteome</keyword>
<sequence>MRTTGTQLSGIQKAAVLLMQMSNENASRVLSQFSETEAEDIAAEIVRLKSVDADVAEDILADFHDAASSGRRGARGGRELAEGLLTASFGSEKAAGVMNRLALTMAGRSFEFLEDLEPVQVLALLEAELPQTIALVLAHLSPRHASAVMAGLPGNLRADVAHSIATMGSPAPDAVRVVAESLKLRGGATNSRQKSDAVGGIQPLVDIINRSDSGTERAVLEGLDAMDPDLAVELRNRMVAFADIVALERKDVQQVLRGVDTSVLALALKGASETVVETVTTNVSGRNQEILRAEMQATGPVRASQVEEARAEIVRAMRQLEADGVITLHRGEVEDDFVE</sequence>
<evidence type="ECO:0000256" key="4">
    <source>
        <dbReference type="ARBA" id="ARBA00021870"/>
    </source>
</evidence>
<evidence type="ECO:0000256" key="2">
    <source>
        <dbReference type="ARBA" id="ARBA00004413"/>
    </source>
</evidence>